<dbReference type="EMBL" id="FXAU01000001">
    <property type="protein sequence ID" value="SMG13269.1"/>
    <property type="molecule type" value="Genomic_DNA"/>
</dbReference>
<keyword evidence="2 3" id="KW-0040">ANK repeat</keyword>
<evidence type="ECO:0000313" key="4">
    <source>
        <dbReference type="EMBL" id="SMG13269.1"/>
    </source>
</evidence>
<name>A0A1X7IFY9_9SPHI</name>
<dbReference type="Pfam" id="PF12796">
    <property type="entry name" value="Ank_2"/>
    <property type="match status" value="1"/>
</dbReference>
<evidence type="ECO:0000313" key="5">
    <source>
        <dbReference type="Proteomes" id="UP000192980"/>
    </source>
</evidence>
<dbReference type="AlphaFoldDB" id="A0A1X7IFY9"/>
<reference evidence="4 5" key="1">
    <citation type="submission" date="2017-04" db="EMBL/GenBank/DDBJ databases">
        <authorList>
            <person name="Afonso C.L."/>
            <person name="Miller P.J."/>
            <person name="Scott M.A."/>
            <person name="Spackman E."/>
            <person name="Goraichik I."/>
            <person name="Dimitrov K.M."/>
            <person name="Suarez D.L."/>
            <person name="Swayne D.E."/>
        </authorList>
    </citation>
    <scope>NUCLEOTIDE SEQUENCE [LARGE SCALE GENOMIC DNA]</scope>
    <source>
        <strain evidence="4 5">DSM 22418</strain>
    </source>
</reference>
<evidence type="ECO:0000256" key="2">
    <source>
        <dbReference type="ARBA" id="ARBA00023043"/>
    </source>
</evidence>
<dbReference type="InterPro" id="IPR036770">
    <property type="entry name" value="Ankyrin_rpt-contain_sf"/>
</dbReference>
<feature type="repeat" description="ANK" evidence="3">
    <location>
        <begin position="95"/>
        <end position="127"/>
    </location>
</feature>
<dbReference type="STRING" id="561061.SAMN05660862_0755"/>
<protein>
    <submittedName>
        <fullName evidence="4">Ankyrin repeat-containing protein</fullName>
    </submittedName>
</protein>
<feature type="repeat" description="ANK" evidence="3">
    <location>
        <begin position="163"/>
        <end position="195"/>
    </location>
</feature>
<evidence type="ECO:0000256" key="1">
    <source>
        <dbReference type="ARBA" id="ARBA00022737"/>
    </source>
</evidence>
<dbReference type="PROSITE" id="PS50088">
    <property type="entry name" value="ANK_REPEAT"/>
    <property type="match status" value="2"/>
</dbReference>
<dbReference type="PANTHER" id="PTHR24198">
    <property type="entry name" value="ANKYRIN REPEAT AND PROTEIN KINASE DOMAIN-CONTAINING PROTEIN"/>
    <property type="match status" value="1"/>
</dbReference>
<sequence length="219" mass="24160">MLMSLLKLEEYIETGNHHDLEILLVNAPELLREKTSHDISPLLLACYYHKEQVIKTILNHLTTITVHEACAIGLTQQVELMVQQKPDVIDELSSHGFTPLGIATHFGQEQVVRLLLAKHADPNISSQNGYHVYPLHTAITGKFDTISKMLVEGGAAVNVVQSSRITPLHLAAQQGNIEMIILLLENGADISIKTDTGLYASDLAQEKGFKEIAEILKVV</sequence>
<keyword evidence="1" id="KW-0677">Repeat</keyword>
<accession>A0A1X7IFY9</accession>
<dbReference type="PANTHER" id="PTHR24198:SF165">
    <property type="entry name" value="ANKYRIN REPEAT-CONTAINING PROTEIN-RELATED"/>
    <property type="match status" value="1"/>
</dbReference>
<proteinExistence type="predicted"/>
<dbReference type="SMART" id="SM00248">
    <property type="entry name" value="ANK"/>
    <property type="match status" value="4"/>
</dbReference>
<gene>
    <name evidence="4" type="ORF">SAMN05660862_0755</name>
</gene>
<dbReference type="PROSITE" id="PS50297">
    <property type="entry name" value="ANK_REP_REGION"/>
    <property type="match status" value="2"/>
</dbReference>
<evidence type="ECO:0000256" key="3">
    <source>
        <dbReference type="PROSITE-ProRule" id="PRU00023"/>
    </source>
</evidence>
<dbReference type="SUPFAM" id="SSF48403">
    <property type="entry name" value="Ankyrin repeat"/>
    <property type="match status" value="1"/>
</dbReference>
<dbReference type="InterPro" id="IPR002110">
    <property type="entry name" value="Ankyrin_rpt"/>
</dbReference>
<organism evidence="4 5">
    <name type="scientific">Sphingobacterium psychroaquaticum</name>
    <dbReference type="NCBI Taxonomy" id="561061"/>
    <lineage>
        <taxon>Bacteria</taxon>
        <taxon>Pseudomonadati</taxon>
        <taxon>Bacteroidota</taxon>
        <taxon>Sphingobacteriia</taxon>
        <taxon>Sphingobacteriales</taxon>
        <taxon>Sphingobacteriaceae</taxon>
        <taxon>Sphingobacterium</taxon>
    </lineage>
</organism>
<dbReference type="Proteomes" id="UP000192980">
    <property type="component" value="Unassembled WGS sequence"/>
</dbReference>
<keyword evidence="5" id="KW-1185">Reference proteome</keyword>
<dbReference type="Gene3D" id="1.25.40.20">
    <property type="entry name" value="Ankyrin repeat-containing domain"/>
    <property type="match status" value="3"/>
</dbReference>